<dbReference type="Pfam" id="PF11204">
    <property type="entry name" value="DUF2985"/>
    <property type="match status" value="1"/>
</dbReference>
<keyword evidence="2" id="KW-1133">Transmembrane helix</keyword>
<feature type="compositionally biased region" description="Basic and acidic residues" evidence="1">
    <location>
        <begin position="415"/>
        <end position="436"/>
    </location>
</feature>
<feature type="transmembrane region" description="Helical" evidence="2">
    <location>
        <begin position="254"/>
        <end position="275"/>
    </location>
</feature>
<evidence type="ECO:0000256" key="1">
    <source>
        <dbReference type="SAM" id="MobiDB-lite"/>
    </source>
</evidence>
<feature type="transmembrane region" description="Helical" evidence="2">
    <location>
        <begin position="212"/>
        <end position="234"/>
    </location>
</feature>
<feature type="transmembrane region" description="Helical" evidence="2">
    <location>
        <begin position="349"/>
        <end position="370"/>
    </location>
</feature>
<proteinExistence type="predicted"/>
<protein>
    <submittedName>
        <fullName evidence="3">Uncharacterized protein</fullName>
    </submittedName>
</protein>
<feature type="compositionally biased region" description="Polar residues" evidence="1">
    <location>
        <begin position="65"/>
        <end position="81"/>
    </location>
</feature>
<dbReference type="InterPro" id="IPR021369">
    <property type="entry name" value="DUF2985"/>
</dbReference>
<feature type="compositionally biased region" description="Basic and acidic residues" evidence="1">
    <location>
        <begin position="43"/>
        <end position="62"/>
    </location>
</feature>
<keyword evidence="2" id="KW-0812">Transmembrane</keyword>
<organism evidence="3">
    <name type="scientific">Pseudictyota dubia</name>
    <dbReference type="NCBI Taxonomy" id="2749911"/>
    <lineage>
        <taxon>Eukaryota</taxon>
        <taxon>Sar</taxon>
        <taxon>Stramenopiles</taxon>
        <taxon>Ochrophyta</taxon>
        <taxon>Bacillariophyta</taxon>
        <taxon>Mediophyceae</taxon>
        <taxon>Biddulphiophycidae</taxon>
        <taxon>Eupodiscales</taxon>
        <taxon>Odontellaceae</taxon>
        <taxon>Pseudictyota</taxon>
    </lineage>
</organism>
<gene>
    <name evidence="3" type="ORF">TDUB1175_LOCUS23064</name>
</gene>
<name>A0A7R9WHA1_9STRA</name>
<accession>A0A7R9WHA1</accession>
<dbReference type="EMBL" id="HBED01045826">
    <property type="protein sequence ID" value="CAD8324644.1"/>
    <property type="molecule type" value="Transcribed_RNA"/>
</dbReference>
<sequence length="481" mass="54329">MTTGDKGEDDVPAEETGSRGTATSAVVLEQAKEAEEVPIENGNGHERGDGLDHGEDVKEKGADVGTSSDLTQSGVSSLSQKGTERSVTEDKVEDDAPVKGSNSRNTKASVVRFEQAKETKSESIEERKNYEHGDDHKENVEEKSDQFGACSDLTPSGVSALSQSRTLSHMDTVGTEATYRTETEEPISELQPPPSRAERVRDFCFRFLDIPILRIIGFVVIFLVIVDGAFFFFLMIGAHGMCTPKTDCEPRNWWLNWSIQVLNGLFTYTAILTLAPRLSDAIHLASSRRSSEIGRDYYGRETNKVWYYIPTKRRACITALLMGNCLTQYANQICRIKFYSFDLSNSWPGVLWVNLWFVLAFSLAGVGALWQIYEEHKLHINAPEKFPPGPVVILQERRKQLSEQSDRLRRKKKRKDDQGDDGKDEGKSEGDVEEGKMKRRTSGFTVNTENMKEVQRKMASPWKKLARWFRSIRPSMRMWGF</sequence>
<feature type="region of interest" description="Disordered" evidence="1">
    <location>
        <begin position="1"/>
        <end position="149"/>
    </location>
</feature>
<evidence type="ECO:0000256" key="2">
    <source>
        <dbReference type="SAM" id="Phobius"/>
    </source>
</evidence>
<feature type="compositionally biased region" description="Basic and acidic residues" evidence="1">
    <location>
        <begin position="114"/>
        <end position="145"/>
    </location>
</feature>
<feature type="region of interest" description="Disordered" evidence="1">
    <location>
        <begin position="402"/>
        <end position="457"/>
    </location>
</feature>
<evidence type="ECO:0000313" key="3">
    <source>
        <dbReference type="EMBL" id="CAD8324644.1"/>
    </source>
</evidence>
<dbReference type="AlphaFoldDB" id="A0A7R9WHA1"/>
<feature type="compositionally biased region" description="Basic and acidic residues" evidence="1">
    <location>
        <begin position="82"/>
        <end position="97"/>
    </location>
</feature>
<reference evidence="3" key="1">
    <citation type="submission" date="2021-01" db="EMBL/GenBank/DDBJ databases">
        <authorList>
            <person name="Corre E."/>
            <person name="Pelletier E."/>
            <person name="Niang G."/>
            <person name="Scheremetjew M."/>
            <person name="Finn R."/>
            <person name="Kale V."/>
            <person name="Holt S."/>
            <person name="Cochrane G."/>
            <person name="Meng A."/>
            <person name="Brown T."/>
            <person name="Cohen L."/>
        </authorList>
    </citation>
    <scope>NUCLEOTIDE SEQUENCE</scope>
    <source>
        <strain evidence="3">CCMP147</strain>
    </source>
</reference>
<keyword evidence="2" id="KW-0472">Membrane</keyword>